<dbReference type="RefSeq" id="WP_107672878.1">
    <property type="nucleotide sequence ID" value="NZ_PZKE01000005.1"/>
</dbReference>
<dbReference type="InterPro" id="IPR001764">
    <property type="entry name" value="Glyco_hydro_3_N"/>
</dbReference>
<keyword evidence="5" id="KW-0326">Glycosidase</keyword>
<keyword evidence="8" id="KW-1185">Reference proteome</keyword>
<evidence type="ECO:0000313" key="8">
    <source>
        <dbReference type="Proteomes" id="UP000241362"/>
    </source>
</evidence>
<dbReference type="GO" id="GO:0005975">
    <property type="term" value="P:carbohydrate metabolic process"/>
    <property type="evidence" value="ECO:0007669"/>
    <property type="project" value="InterPro"/>
</dbReference>
<evidence type="ECO:0000259" key="6">
    <source>
        <dbReference type="Pfam" id="PF00933"/>
    </source>
</evidence>
<gene>
    <name evidence="7" type="ORF">C5F44_07475</name>
</gene>
<reference evidence="7 8" key="1">
    <citation type="submission" date="2018-03" db="EMBL/GenBank/DDBJ databases">
        <title>Rhodobacter blasticus.</title>
        <authorList>
            <person name="Meyer T.E."/>
            <person name="Miller S."/>
            <person name="Lodha T."/>
            <person name="Gandham S."/>
            <person name="Chintalapati S."/>
            <person name="Chintalapati V.R."/>
        </authorList>
    </citation>
    <scope>NUCLEOTIDE SEQUENCE [LARGE SCALE GENOMIC DNA]</scope>
    <source>
        <strain evidence="7 8">DSM 2131</strain>
    </source>
</reference>
<dbReference type="EMBL" id="PZKE01000005">
    <property type="protein sequence ID" value="PTE15104.1"/>
    <property type="molecule type" value="Genomic_DNA"/>
</dbReference>
<keyword evidence="4" id="KW-0378">Hydrolase</keyword>
<comment type="caution">
    <text evidence="7">The sequence shown here is derived from an EMBL/GenBank/DDBJ whole genome shotgun (WGS) entry which is preliminary data.</text>
</comment>
<dbReference type="InterPro" id="IPR050226">
    <property type="entry name" value="NagZ_Beta-hexosaminidase"/>
</dbReference>
<dbReference type="PANTHER" id="PTHR30480:SF13">
    <property type="entry name" value="BETA-HEXOSAMINIDASE"/>
    <property type="match status" value="1"/>
</dbReference>
<dbReference type="Pfam" id="PF00933">
    <property type="entry name" value="Glyco_hydro_3"/>
    <property type="match status" value="1"/>
</dbReference>
<dbReference type="GO" id="GO:0004563">
    <property type="term" value="F:beta-N-acetylhexosaminidase activity"/>
    <property type="evidence" value="ECO:0007669"/>
    <property type="project" value="UniProtKB-EC"/>
</dbReference>
<dbReference type="EC" id="3.2.1.52" evidence="3"/>
<evidence type="ECO:0000256" key="2">
    <source>
        <dbReference type="ARBA" id="ARBA00005336"/>
    </source>
</evidence>
<dbReference type="InterPro" id="IPR036962">
    <property type="entry name" value="Glyco_hydro_3_N_sf"/>
</dbReference>
<evidence type="ECO:0000313" key="7">
    <source>
        <dbReference type="EMBL" id="PTE15104.1"/>
    </source>
</evidence>
<evidence type="ECO:0000256" key="1">
    <source>
        <dbReference type="ARBA" id="ARBA00001231"/>
    </source>
</evidence>
<organism evidence="7 8">
    <name type="scientific">Fuscovulum blasticum DSM 2131</name>
    <dbReference type="NCBI Taxonomy" id="1188250"/>
    <lineage>
        <taxon>Bacteria</taxon>
        <taxon>Pseudomonadati</taxon>
        <taxon>Pseudomonadota</taxon>
        <taxon>Alphaproteobacteria</taxon>
        <taxon>Rhodobacterales</taxon>
        <taxon>Paracoccaceae</taxon>
        <taxon>Pseudogemmobacter</taxon>
    </lineage>
</organism>
<dbReference type="GO" id="GO:0009254">
    <property type="term" value="P:peptidoglycan turnover"/>
    <property type="evidence" value="ECO:0007669"/>
    <property type="project" value="TreeGrafter"/>
</dbReference>
<name>A0A2T4JB30_FUSBL</name>
<evidence type="ECO:0000256" key="4">
    <source>
        <dbReference type="ARBA" id="ARBA00022801"/>
    </source>
</evidence>
<dbReference type="Gene3D" id="3.20.20.300">
    <property type="entry name" value="Glycoside hydrolase, family 3, N-terminal domain"/>
    <property type="match status" value="1"/>
</dbReference>
<comment type="catalytic activity">
    <reaction evidence="1">
        <text>Hydrolysis of terminal non-reducing N-acetyl-D-hexosamine residues in N-acetyl-beta-D-hexosaminides.</text>
        <dbReference type="EC" id="3.2.1.52"/>
    </reaction>
</comment>
<dbReference type="NCBIfam" id="NF003740">
    <property type="entry name" value="PRK05337.1"/>
    <property type="match status" value="1"/>
</dbReference>
<sequence>MNIGTGAAIFGVAGLTLTAAERAFFRDADPFGFIIFARNVDTPDQLRRLTGELRATVGRDAPVLVDQEGGRVQRLRAPHWREWQPPFDTVAACGSVEEAEAVMGARARIMAAELRAVGIDANCAPVADVAQPDTHPFLLNRCYGRDPALVARIGRAVADGFLAGGVLPVIKHMPGHGRSSLDTHLELPVVRASAEEVRAVDFAPFRALNDLPMAMTAHIVFEAFDRRPATQSPEMIRLIRQEIGFAGLLMTDDLNMEALKGSLTSRTAASIAAGCDLALHCKGDLAQMIEVAAAAGTMGPATQARARAALAARLPPDAVDIAAMEADLRGLIHRTA</sequence>
<dbReference type="SUPFAM" id="SSF51445">
    <property type="entry name" value="(Trans)glycosidases"/>
    <property type="match status" value="1"/>
</dbReference>
<protein>
    <recommendedName>
        <fullName evidence="3">beta-N-acetylhexosaminidase</fullName>
        <ecNumber evidence="3">3.2.1.52</ecNumber>
    </recommendedName>
</protein>
<dbReference type="AlphaFoldDB" id="A0A2T4JB30"/>
<dbReference type="PROSITE" id="PS00775">
    <property type="entry name" value="GLYCOSYL_HYDROL_F3"/>
    <property type="match status" value="1"/>
</dbReference>
<dbReference type="PANTHER" id="PTHR30480">
    <property type="entry name" value="BETA-HEXOSAMINIDASE-RELATED"/>
    <property type="match status" value="1"/>
</dbReference>
<feature type="domain" description="Glycoside hydrolase family 3 N-terminal" evidence="6">
    <location>
        <begin position="32"/>
        <end position="294"/>
    </location>
</feature>
<evidence type="ECO:0000256" key="3">
    <source>
        <dbReference type="ARBA" id="ARBA00012663"/>
    </source>
</evidence>
<dbReference type="Proteomes" id="UP000241362">
    <property type="component" value="Unassembled WGS sequence"/>
</dbReference>
<proteinExistence type="inferred from homology"/>
<dbReference type="InterPro" id="IPR019800">
    <property type="entry name" value="Glyco_hydro_3_AS"/>
</dbReference>
<dbReference type="InterPro" id="IPR017853">
    <property type="entry name" value="GH"/>
</dbReference>
<evidence type="ECO:0000256" key="5">
    <source>
        <dbReference type="ARBA" id="ARBA00023295"/>
    </source>
</evidence>
<accession>A0A2T4JB30</accession>
<comment type="similarity">
    <text evidence="2">Belongs to the glycosyl hydrolase 3 family.</text>
</comment>